<protein>
    <recommendedName>
        <fullName evidence="6">25S rRNA adenine-N(1) methyltransferase</fullName>
    </recommendedName>
</protein>
<evidence type="ECO:0000256" key="1">
    <source>
        <dbReference type="ARBA" id="ARBA00022603"/>
    </source>
</evidence>
<keyword evidence="2" id="KW-0808">Transferase</keyword>
<dbReference type="SUPFAM" id="SSF53335">
    <property type="entry name" value="S-adenosyl-L-methionine-dependent methyltransferases"/>
    <property type="match status" value="1"/>
</dbReference>
<dbReference type="PANTHER" id="PTHR21008">
    <property type="entry name" value="S-ADENOSYLMETHIONINE SENSOR UPSTREAM OF MTORC1-RELATED"/>
    <property type="match status" value="1"/>
</dbReference>
<dbReference type="InterPro" id="IPR021867">
    <property type="entry name" value="Bmt2/SAMTOR"/>
</dbReference>
<keyword evidence="1" id="KW-0489">Methyltransferase</keyword>
<dbReference type="GO" id="GO:0005730">
    <property type="term" value="C:nucleolus"/>
    <property type="evidence" value="ECO:0007669"/>
    <property type="project" value="TreeGrafter"/>
</dbReference>
<comment type="caution">
    <text evidence="4">The sequence shown here is derived from an EMBL/GenBank/DDBJ whole genome shotgun (WGS) entry which is preliminary data.</text>
</comment>
<dbReference type="OrthoDB" id="5954793at2759"/>
<proteinExistence type="predicted"/>
<dbReference type="Gene3D" id="3.40.50.150">
    <property type="entry name" value="Vaccinia Virus protein VP39"/>
    <property type="match status" value="1"/>
</dbReference>
<evidence type="ECO:0000313" key="4">
    <source>
        <dbReference type="EMBL" id="TFJ84497.1"/>
    </source>
</evidence>
<keyword evidence="3" id="KW-0949">S-adenosyl-L-methionine</keyword>
<evidence type="ECO:0000313" key="5">
    <source>
        <dbReference type="Proteomes" id="UP000355283"/>
    </source>
</evidence>
<keyword evidence="5" id="KW-1185">Reference proteome</keyword>
<sequence>MGRKRKAQPVVPVVKSRKRARKIVTQFHKVNDALAILEDDVNLTLVDKEARRSRLQESLNALGGRAAYQSASQLSVSFHSTSKWVLARLQAMGIVRMQTAPSLSPSQPSQKPRLLEVGAITTTLLDCPAVQTTAIDLLSRHARIQQIDFFHLPQPPLFTFDVIVASMVINSLPTASARGDFLRRCHAFLEASKGHLFLILPSSCLTHSKYMTVEKFRSLVTTRVGFAVVEEKWTPKTVAFVLRASGKCVDEGRLTAGRKKVTSSSWAKKFDILL</sequence>
<evidence type="ECO:0000256" key="2">
    <source>
        <dbReference type="ARBA" id="ARBA00022679"/>
    </source>
</evidence>
<gene>
    <name evidence="4" type="ORF">NSK_004482</name>
</gene>
<evidence type="ECO:0000256" key="3">
    <source>
        <dbReference type="ARBA" id="ARBA00022691"/>
    </source>
</evidence>
<name>A0A4D9D2D6_9STRA</name>
<dbReference type="Proteomes" id="UP000355283">
    <property type="component" value="Unassembled WGS sequence"/>
</dbReference>
<reference evidence="4 5" key="1">
    <citation type="submission" date="2019-01" db="EMBL/GenBank/DDBJ databases">
        <title>Nuclear Genome Assembly of the Microalgal Biofuel strain Nannochloropsis salina CCMP1776.</title>
        <authorList>
            <person name="Hovde B."/>
        </authorList>
    </citation>
    <scope>NUCLEOTIDE SEQUENCE [LARGE SCALE GENOMIC DNA]</scope>
    <source>
        <strain evidence="4 5">CCMP1776</strain>
    </source>
</reference>
<evidence type="ECO:0008006" key="6">
    <source>
        <dbReference type="Google" id="ProtNLM"/>
    </source>
</evidence>
<accession>A0A4D9D2D6</accession>
<dbReference type="Pfam" id="PF11968">
    <property type="entry name" value="Bmt2"/>
    <property type="match status" value="1"/>
</dbReference>
<dbReference type="InterPro" id="IPR029063">
    <property type="entry name" value="SAM-dependent_MTases_sf"/>
</dbReference>
<dbReference type="AlphaFoldDB" id="A0A4D9D2D6"/>
<dbReference type="GO" id="GO:0016433">
    <property type="term" value="F:rRNA (adenine) methyltransferase activity"/>
    <property type="evidence" value="ECO:0007669"/>
    <property type="project" value="TreeGrafter"/>
</dbReference>
<dbReference type="PANTHER" id="PTHR21008:SF1">
    <property type="entry name" value="25S RRNA (ADENINE(2142)-N(1))-METHYLTRANSFERASE"/>
    <property type="match status" value="1"/>
</dbReference>
<organism evidence="4 5">
    <name type="scientific">Nannochloropsis salina CCMP1776</name>
    <dbReference type="NCBI Taxonomy" id="1027361"/>
    <lineage>
        <taxon>Eukaryota</taxon>
        <taxon>Sar</taxon>
        <taxon>Stramenopiles</taxon>
        <taxon>Ochrophyta</taxon>
        <taxon>Eustigmatophyceae</taxon>
        <taxon>Eustigmatales</taxon>
        <taxon>Monodopsidaceae</taxon>
        <taxon>Microchloropsis</taxon>
        <taxon>Microchloropsis salina</taxon>
    </lineage>
</organism>
<dbReference type="EMBL" id="SDOX01000019">
    <property type="protein sequence ID" value="TFJ84497.1"/>
    <property type="molecule type" value="Genomic_DNA"/>
</dbReference>